<dbReference type="Proteomes" id="UP001319200">
    <property type="component" value="Unassembled WGS sequence"/>
</dbReference>
<gene>
    <name evidence="3" type="ORF">KK083_28680</name>
</gene>
<evidence type="ECO:0000313" key="4">
    <source>
        <dbReference type="Proteomes" id="UP001319200"/>
    </source>
</evidence>
<keyword evidence="2" id="KW-0812">Transmembrane</keyword>
<reference evidence="3 4" key="1">
    <citation type="submission" date="2021-05" db="EMBL/GenBank/DDBJ databases">
        <title>A Polyphasic approach of four new species of the genus Ohtaekwangia: Ohtaekwangia histidinii sp. nov., Ohtaekwangia cretensis sp. nov., Ohtaekwangia indiensis sp. nov., Ohtaekwangia reichenbachii sp. nov. from diverse environment.</title>
        <authorList>
            <person name="Octaviana S."/>
        </authorList>
    </citation>
    <scope>NUCLEOTIDE SEQUENCE [LARGE SCALE GENOMIC DNA]</scope>
    <source>
        <strain evidence="3 4">PWU4</strain>
    </source>
</reference>
<keyword evidence="1" id="KW-0175">Coiled coil</keyword>
<protein>
    <recommendedName>
        <fullName evidence="5">Polysaccharide chain length determinant N-terminal domain-containing protein</fullName>
    </recommendedName>
</protein>
<keyword evidence="2" id="KW-1133">Transmembrane helix</keyword>
<keyword evidence="2" id="KW-0472">Membrane</keyword>
<evidence type="ECO:0000313" key="3">
    <source>
        <dbReference type="EMBL" id="MBT1700902.1"/>
    </source>
</evidence>
<accession>A0AAP2DTY8</accession>
<evidence type="ECO:0000256" key="2">
    <source>
        <dbReference type="SAM" id="Phobius"/>
    </source>
</evidence>
<dbReference type="AlphaFoldDB" id="A0AAP2DTY8"/>
<evidence type="ECO:0000256" key="1">
    <source>
        <dbReference type="SAM" id="Coils"/>
    </source>
</evidence>
<sequence>MEHPENRQKNPEEFDLAQFFRWIQLGLNRFGNAIIYGIASLRNLFFSNKLFFFILILIGLALGTFYSLLLKKEFYKTTMILSCDYLNNQIVESNIAKLNQLSAEPGGESLSELLGIDASTASNILRFESKPFVSDRDIVEMEVLREQLNNLAADKRDLVQKVMAKLTIENKNAYEISVYVYNPDIVKPLEKALINYFANSSYIKNRIEINHINLMNKKQKLKKESQKLDSLKGLLFENIEALARQPNRGSNSLVLKDEKGFNPLDVFKEDILINDEILDIEKKLYIKADFEVIEGFTTFKQPEGASLPEVLFISFWISWLMGYLIIGAWKFDKLLAKYSTSA</sequence>
<name>A0AAP2DTY8_9BACT</name>
<dbReference type="EMBL" id="JAHESF010000051">
    <property type="protein sequence ID" value="MBT1700902.1"/>
    <property type="molecule type" value="Genomic_DNA"/>
</dbReference>
<feature type="coiled-coil region" evidence="1">
    <location>
        <begin position="204"/>
        <end position="234"/>
    </location>
</feature>
<feature type="transmembrane region" description="Helical" evidence="2">
    <location>
        <begin position="50"/>
        <end position="70"/>
    </location>
</feature>
<keyword evidence="4" id="KW-1185">Reference proteome</keyword>
<organism evidence="3 4">
    <name type="scientific">Chryseosolibacter histidini</name>
    <dbReference type="NCBI Taxonomy" id="2782349"/>
    <lineage>
        <taxon>Bacteria</taxon>
        <taxon>Pseudomonadati</taxon>
        <taxon>Bacteroidota</taxon>
        <taxon>Cytophagia</taxon>
        <taxon>Cytophagales</taxon>
        <taxon>Chryseotaleaceae</taxon>
        <taxon>Chryseosolibacter</taxon>
    </lineage>
</organism>
<proteinExistence type="predicted"/>
<feature type="transmembrane region" description="Helical" evidence="2">
    <location>
        <begin position="310"/>
        <end position="329"/>
    </location>
</feature>
<evidence type="ECO:0008006" key="5">
    <source>
        <dbReference type="Google" id="ProtNLM"/>
    </source>
</evidence>
<comment type="caution">
    <text evidence="3">The sequence shown here is derived from an EMBL/GenBank/DDBJ whole genome shotgun (WGS) entry which is preliminary data.</text>
</comment>
<dbReference type="RefSeq" id="WP_254169590.1">
    <property type="nucleotide sequence ID" value="NZ_JAHESF010000051.1"/>
</dbReference>